<keyword evidence="2" id="KW-1185">Reference proteome</keyword>
<sequence>MAQNGSYAVASNAIKMTAVQMHTKMMYYLAYTNQLQEAPVDPNRVYVVDGKKYGQPRFRIKRRSGGDVLPDSDAFWFTKEENTEKITLHCIIEVYRDEADVYPLSIRNSQISLEYEAAGKEIQKPLAITQSPMMNEINILQDLHAETEIAWDEIKDLLIELKDPSKSATFQLVVTSEMWWQKPAASPQTSTVETPPIVVMPVMFSAVITDTVAKQAEAEPKVKVATAFSANIADSVRIMDARIVRDHRNKDKETGGVVVRDHRNKDKVIIRDHRDRVVEDVKVDNTPPAPEPPQKIDLRHVIVRQYTKQDQAVFGPLSAEFEDPALKWEVVNLVKENVPYTIYYRPTTQPDDFYFLPQSFRIKAKEHNGEPKISISMLAGEDPNKPEMYRINIGITLIPYYNPKAKKDLYRTLDSLSKGTIKFCKLRLGGYKSAQFKLKEAFAGENAVFRGKIQETISSIDPVNGFTLMVDCSLESFDFFKREITDGQWIIGDIVFELISDKGGQEQISLASIPVELDIRKLAGIPVAIDSVVEKTEDDEVAIKGFKINNTNTFPITVNGAELMLLSKIGSTVYDADYEIGVQRSWPVAVDKQAAEEVLLKTEDIADIADRFWTELICEPHGVSLNTSPDEVLGKVIDYATGDPQVWRLEVSCPLFERWTQLDEATLAPFQQVHLVSVEIKNEDGSVFSVQLDKNKPVASIEMARSITQILKSQQLSSRKYQYRVGTVYVVNPTHWTDWLNPESTAANYLSVIPQKLTS</sequence>
<proteinExistence type="predicted"/>
<dbReference type="EMBL" id="JAUKPO010000004">
    <property type="protein sequence ID" value="MDO1446477.1"/>
    <property type="molecule type" value="Genomic_DNA"/>
</dbReference>
<gene>
    <name evidence="1" type="ORF">Q0590_09470</name>
</gene>
<accession>A0ABT8R2Z9</accession>
<comment type="caution">
    <text evidence="1">The sequence shown here is derived from an EMBL/GenBank/DDBJ whole genome shotgun (WGS) entry which is preliminary data.</text>
</comment>
<evidence type="ECO:0000313" key="2">
    <source>
        <dbReference type="Proteomes" id="UP001168528"/>
    </source>
</evidence>
<organism evidence="1 2">
    <name type="scientific">Rhodocytophaga aerolata</name>
    <dbReference type="NCBI Taxonomy" id="455078"/>
    <lineage>
        <taxon>Bacteria</taxon>
        <taxon>Pseudomonadati</taxon>
        <taxon>Bacteroidota</taxon>
        <taxon>Cytophagia</taxon>
        <taxon>Cytophagales</taxon>
        <taxon>Rhodocytophagaceae</taxon>
        <taxon>Rhodocytophaga</taxon>
    </lineage>
</organism>
<evidence type="ECO:0000313" key="1">
    <source>
        <dbReference type="EMBL" id="MDO1446477.1"/>
    </source>
</evidence>
<protein>
    <submittedName>
        <fullName evidence="1">Uncharacterized protein</fullName>
    </submittedName>
</protein>
<dbReference type="RefSeq" id="WP_302037281.1">
    <property type="nucleotide sequence ID" value="NZ_JAUKPO010000004.1"/>
</dbReference>
<dbReference type="Proteomes" id="UP001168528">
    <property type="component" value="Unassembled WGS sequence"/>
</dbReference>
<reference evidence="1" key="1">
    <citation type="submission" date="2023-07" db="EMBL/GenBank/DDBJ databases">
        <title>The genome sequence of Rhodocytophaga aerolata KACC 12507.</title>
        <authorList>
            <person name="Zhang X."/>
        </authorList>
    </citation>
    <scope>NUCLEOTIDE SEQUENCE</scope>
    <source>
        <strain evidence="1">KACC 12507</strain>
    </source>
</reference>
<name>A0ABT8R2Z9_9BACT</name>